<feature type="chain" id="PRO_5022722254" evidence="1">
    <location>
        <begin position="22"/>
        <end position="58"/>
    </location>
</feature>
<evidence type="ECO:0000313" key="2">
    <source>
        <dbReference type="EMBL" id="KAA1088687.1"/>
    </source>
</evidence>
<evidence type="ECO:0000313" key="3">
    <source>
        <dbReference type="Proteomes" id="UP000325313"/>
    </source>
</evidence>
<comment type="caution">
    <text evidence="2">The sequence shown here is derived from an EMBL/GenBank/DDBJ whole genome shotgun (WGS) entry which is preliminary data.</text>
</comment>
<protein>
    <submittedName>
        <fullName evidence="2">Uncharacterized protein</fullName>
    </submittedName>
</protein>
<feature type="signal peptide" evidence="1">
    <location>
        <begin position="1"/>
        <end position="21"/>
    </location>
</feature>
<evidence type="ECO:0000256" key="1">
    <source>
        <dbReference type="SAM" id="SignalP"/>
    </source>
</evidence>
<dbReference type="Proteomes" id="UP000325313">
    <property type="component" value="Unassembled WGS sequence"/>
</dbReference>
<reference evidence="2 3" key="1">
    <citation type="submission" date="2019-05" db="EMBL/GenBank/DDBJ databases">
        <title>Emergence of the Ug99 lineage of the wheat stem rust pathogen through somatic hybridization.</title>
        <authorList>
            <person name="Li F."/>
            <person name="Upadhyaya N.M."/>
            <person name="Sperschneider J."/>
            <person name="Matny O."/>
            <person name="Nguyen-Phuc H."/>
            <person name="Mago R."/>
            <person name="Raley C."/>
            <person name="Miller M.E."/>
            <person name="Silverstein K.A.T."/>
            <person name="Henningsen E."/>
            <person name="Hirsch C.D."/>
            <person name="Visser B."/>
            <person name="Pretorius Z.A."/>
            <person name="Steffenson B.J."/>
            <person name="Schwessinger B."/>
            <person name="Dodds P.N."/>
            <person name="Figueroa M."/>
        </authorList>
    </citation>
    <scope>NUCLEOTIDE SEQUENCE [LARGE SCALE GENOMIC DNA]</scope>
    <source>
        <strain evidence="2 3">Ug99</strain>
    </source>
</reference>
<organism evidence="2 3">
    <name type="scientific">Puccinia graminis f. sp. tritici</name>
    <dbReference type="NCBI Taxonomy" id="56615"/>
    <lineage>
        <taxon>Eukaryota</taxon>
        <taxon>Fungi</taxon>
        <taxon>Dikarya</taxon>
        <taxon>Basidiomycota</taxon>
        <taxon>Pucciniomycotina</taxon>
        <taxon>Pucciniomycetes</taxon>
        <taxon>Pucciniales</taxon>
        <taxon>Pucciniaceae</taxon>
        <taxon>Puccinia</taxon>
    </lineage>
</organism>
<accession>A0A5B0NHI6</accession>
<gene>
    <name evidence="2" type="ORF">PGTUg99_020023</name>
</gene>
<proteinExistence type="predicted"/>
<sequence>MRSILVGLLTLYLALLRGVYSTDSCERANCSCPPNTPLPPPGPNFVCPGSCTCFPSTR</sequence>
<dbReference type="AlphaFoldDB" id="A0A5B0NHI6"/>
<keyword evidence="1" id="KW-0732">Signal</keyword>
<dbReference type="EMBL" id="VDEP01000405">
    <property type="protein sequence ID" value="KAA1088687.1"/>
    <property type="molecule type" value="Genomic_DNA"/>
</dbReference>
<name>A0A5B0NHI6_PUCGR</name>